<keyword evidence="4" id="KW-1185">Reference proteome</keyword>
<reference evidence="3" key="2">
    <citation type="submission" date="2013-07" db="EMBL/GenBank/DDBJ databases">
        <authorList>
            <consortium name="The Broad Institute Genome Sequencing Platform"/>
            <person name="Cuomo C."/>
            <person name="Litvintseva A."/>
            <person name="Chen Y."/>
            <person name="Heitman J."/>
            <person name="Sun S."/>
            <person name="Springer D."/>
            <person name="Dromer F."/>
            <person name="Young S.K."/>
            <person name="Zeng Q."/>
            <person name="Gargeya S."/>
            <person name="Fitzgerald M."/>
            <person name="Abouelleil A."/>
            <person name="Alvarado L."/>
            <person name="Berlin A.M."/>
            <person name="Chapman S.B."/>
            <person name="Dewar J."/>
            <person name="Goldberg J."/>
            <person name="Griggs A."/>
            <person name="Gujja S."/>
            <person name="Hansen M."/>
            <person name="Howarth C."/>
            <person name="Imamovic A."/>
            <person name="Larimer J."/>
            <person name="McCowan C."/>
            <person name="Murphy C."/>
            <person name="Pearson M."/>
            <person name="Priest M."/>
            <person name="Roberts A."/>
            <person name="Saif S."/>
            <person name="Shea T."/>
            <person name="Sykes S."/>
            <person name="Wortman J."/>
            <person name="Nusbaum C."/>
            <person name="Birren B."/>
        </authorList>
    </citation>
    <scope>NUCLEOTIDE SEQUENCE</scope>
    <source>
        <strain evidence="3">CBS 10117</strain>
    </source>
</reference>
<dbReference type="Proteomes" id="UP000078595">
    <property type="component" value="Chromosome 4"/>
</dbReference>
<feature type="region of interest" description="Disordered" evidence="1">
    <location>
        <begin position="1"/>
        <end position="54"/>
    </location>
</feature>
<evidence type="ECO:0000313" key="2">
    <source>
        <dbReference type="EMBL" id="OBR85708.1"/>
    </source>
</evidence>
<feature type="compositionally biased region" description="Acidic residues" evidence="1">
    <location>
        <begin position="75"/>
        <end position="95"/>
    </location>
</feature>
<dbReference type="KEGG" id="kdj:28967118"/>
<dbReference type="EMBL" id="CP144533">
    <property type="protein sequence ID" value="WWC60820.1"/>
    <property type="molecule type" value="Genomic_DNA"/>
</dbReference>
<accession>A0A1A6A6N0</accession>
<gene>
    <name evidence="2" type="ORF">I303_03419</name>
    <name evidence="3" type="ORF">I303_103396</name>
</gene>
<dbReference type="AlphaFoldDB" id="A0A1A6A6N0"/>
<protein>
    <submittedName>
        <fullName evidence="2">Uncharacterized protein</fullName>
    </submittedName>
</protein>
<sequence length="351" mass="38441">MNDGSSASTGPRGDHHAGRGGERRRRRRRRGRGGNRTGTEVSNDPPITSASLSGIGTKVAAVTDTMSLLVTDAAPADDDDDDDDDNDDDDDDNLEDGLFSANPWPSTYIASYQGWKKAHERPSDPVSASTLLARVNEPASMYTDTVPIVGDLASGELTAEVTERSPHATYSIYNLKKTTRSYVESHFASARPTWRSHVREAQQYQFLPMGEGIRGMEQNPDYEAILQRNAAQCASDTDSLPAVLSKKEEAQLQWNNADWPEGAQGPPLDISTAYYMDIALEGVQEALNKTEADQPRHSSSLTHILRSIPGRAESASTDAYRAPSIARAGKLRARYRDIRDAESMLRDFGLI</sequence>
<feature type="compositionally biased region" description="Polar residues" evidence="1">
    <location>
        <begin position="41"/>
        <end position="54"/>
    </location>
</feature>
<dbReference type="EMBL" id="KI894030">
    <property type="protein sequence ID" value="OBR85708.1"/>
    <property type="molecule type" value="Genomic_DNA"/>
</dbReference>
<reference evidence="2" key="1">
    <citation type="submission" date="2013-07" db="EMBL/GenBank/DDBJ databases">
        <title>The Genome Sequence of Cryptococcus dejecticola CBS10117.</title>
        <authorList>
            <consortium name="The Broad Institute Genome Sequencing Platform"/>
            <person name="Cuomo C."/>
            <person name="Litvintseva A."/>
            <person name="Chen Y."/>
            <person name="Heitman J."/>
            <person name="Sun S."/>
            <person name="Springer D."/>
            <person name="Dromer F."/>
            <person name="Young S.K."/>
            <person name="Zeng Q."/>
            <person name="Gargeya S."/>
            <person name="Fitzgerald M."/>
            <person name="Abouelleil A."/>
            <person name="Alvarado L."/>
            <person name="Berlin A.M."/>
            <person name="Chapman S.B."/>
            <person name="Dewar J."/>
            <person name="Goldberg J."/>
            <person name="Griggs A."/>
            <person name="Gujja S."/>
            <person name="Hansen M."/>
            <person name="Howarth C."/>
            <person name="Imamovic A."/>
            <person name="Larimer J."/>
            <person name="McCowan C."/>
            <person name="Murphy C."/>
            <person name="Pearson M."/>
            <person name="Priest M."/>
            <person name="Roberts A."/>
            <person name="Saif S."/>
            <person name="Shea T."/>
            <person name="Sykes S."/>
            <person name="Wortman J."/>
            <person name="Nusbaum C."/>
            <person name="Birren B."/>
        </authorList>
    </citation>
    <scope>NUCLEOTIDE SEQUENCE [LARGE SCALE GENOMIC DNA]</scope>
    <source>
        <strain evidence="2">CBS 10117</strain>
    </source>
</reference>
<feature type="compositionally biased region" description="Basic residues" evidence="1">
    <location>
        <begin position="22"/>
        <end position="33"/>
    </location>
</feature>
<dbReference type="VEuPathDB" id="FungiDB:I303_03419"/>
<organism evidence="2">
    <name type="scientific">Kwoniella dejecticola CBS 10117</name>
    <dbReference type="NCBI Taxonomy" id="1296121"/>
    <lineage>
        <taxon>Eukaryota</taxon>
        <taxon>Fungi</taxon>
        <taxon>Dikarya</taxon>
        <taxon>Basidiomycota</taxon>
        <taxon>Agaricomycotina</taxon>
        <taxon>Tremellomycetes</taxon>
        <taxon>Tremellales</taxon>
        <taxon>Cryptococcaceae</taxon>
        <taxon>Kwoniella</taxon>
    </lineage>
</organism>
<proteinExistence type="predicted"/>
<evidence type="ECO:0000313" key="3">
    <source>
        <dbReference type="EMBL" id="WWC60820.1"/>
    </source>
</evidence>
<reference evidence="3" key="3">
    <citation type="submission" date="2024-02" db="EMBL/GenBank/DDBJ databases">
        <title>Comparative genomics of Cryptococcus and Kwoniella reveals pathogenesis evolution and contrasting modes of karyotype evolution via chromosome fusion or intercentromeric recombination.</title>
        <authorList>
            <person name="Coelho M.A."/>
            <person name="David-Palma M."/>
            <person name="Shea T."/>
            <person name="Bowers K."/>
            <person name="McGinley-Smith S."/>
            <person name="Mohammad A.W."/>
            <person name="Gnirke A."/>
            <person name="Yurkov A.M."/>
            <person name="Nowrousian M."/>
            <person name="Sun S."/>
            <person name="Cuomo C.A."/>
            <person name="Heitman J."/>
        </authorList>
    </citation>
    <scope>NUCLEOTIDE SEQUENCE</scope>
    <source>
        <strain evidence="3">CBS 10117</strain>
    </source>
</reference>
<dbReference type="RefSeq" id="XP_018263550.1">
    <property type="nucleotide sequence ID" value="XM_018406742.1"/>
</dbReference>
<feature type="compositionally biased region" description="Basic and acidic residues" evidence="1">
    <location>
        <begin position="12"/>
        <end position="21"/>
    </location>
</feature>
<evidence type="ECO:0000256" key="1">
    <source>
        <dbReference type="SAM" id="MobiDB-lite"/>
    </source>
</evidence>
<evidence type="ECO:0000313" key="4">
    <source>
        <dbReference type="Proteomes" id="UP000078595"/>
    </source>
</evidence>
<dbReference type="GeneID" id="28967118"/>
<name>A0A1A6A6N0_9TREE</name>
<feature type="region of interest" description="Disordered" evidence="1">
    <location>
        <begin position="70"/>
        <end position="102"/>
    </location>
</feature>